<gene>
    <name evidence="2" type="ordered locus">MICA_466</name>
</gene>
<keyword evidence="3" id="KW-1185">Reference proteome</keyword>
<protein>
    <submittedName>
        <fullName evidence="2">Uncharacterized protein</fullName>
    </submittedName>
</protein>
<dbReference type="STRING" id="856793.MICA_466"/>
<keyword evidence="1" id="KW-1133">Transmembrane helix</keyword>
<reference evidence="2 3" key="1">
    <citation type="journal article" date="2011" name="BMC Genomics">
        <title>Genomic insights into an obligate epibiotic bacterial predator: Micavibrio aeruginosavorus ARL-13.</title>
        <authorList>
            <person name="Wang Z."/>
            <person name="Kadouri D."/>
            <person name="Wu M."/>
        </authorList>
    </citation>
    <scope>NUCLEOTIDE SEQUENCE [LARGE SCALE GENOMIC DNA]</scope>
    <source>
        <strain evidence="2 3">ARL-13</strain>
    </source>
</reference>
<organism evidence="2 3">
    <name type="scientific">Micavibrio aeruginosavorus (strain ARL-13)</name>
    <dbReference type="NCBI Taxonomy" id="856793"/>
    <lineage>
        <taxon>Bacteria</taxon>
        <taxon>Pseudomonadati</taxon>
        <taxon>Bdellovibrionota</taxon>
        <taxon>Bdellovibrionia</taxon>
        <taxon>Bdellovibrionales</taxon>
        <taxon>Pseudobdellovibrionaceae</taxon>
        <taxon>Micavibrio</taxon>
    </lineage>
</organism>
<keyword evidence="1" id="KW-0472">Membrane</keyword>
<keyword evidence="1" id="KW-0812">Transmembrane</keyword>
<accession>G2KSC0</accession>
<evidence type="ECO:0000313" key="3">
    <source>
        <dbReference type="Proteomes" id="UP000009286"/>
    </source>
</evidence>
<dbReference type="EMBL" id="CP002382">
    <property type="protein sequence ID" value="AEP08803.1"/>
    <property type="molecule type" value="Genomic_DNA"/>
</dbReference>
<dbReference type="HOGENOM" id="CLU_3063383_0_0_5"/>
<feature type="transmembrane region" description="Helical" evidence="1">
    <location>
        <begin position="21"/>
        <end position="43"/>
    </location>
</feature>
<proteinExistence type="predicted"/>
<evidence type="ECO:0000313" key="2">
    <source>
        <dbReference type="EMBL" id="AEP08803.1"/>
    </source>
</evidence>
<dbReference type="AlphaFoldDB" id="G2KSC0"/>
<dbReference type="Proteomes" id="UP000009286">
    <property type="component" value="Chromosome"/>
</dbReference>
<evidence type="ECO:0000256" key="1">
    <source>
        <dbReference type="SAM" id="Phobius"/>
    </source>
</evidence>
<sequence>MRGDIFMPARVFTFKFMRVFIAYRITMFGVYISIRIARLRYILFPNLLPFYKR</sequence>
<name>G2KSC0_MICAA</name>
<dbReference type="KEGG" id="mai:MICA_466"/>